<sequence length="262" mass="30665">MSKEDFGKEALDIDTNSVHFTVGRGEKQVNVRTAELETSFKQSRDWFGFFYDDVFCPPKFYHLVVEWIACSSIHITSFFAKLEKLAAEHNFRLLRLPISVLFPQPAPAWIWSEDQETNFDRLPFYPRPKISFPKDQDTSKAKQLYAKLLEAWVQPPLSLHFIFSCPIQDFKAYPIVAEEDPERTAANREVYQRLKGWVLCDSDCLALVTLREEGIMFFENHVQVFEARTEERVQSNLKKANQLRSKFFEITKEVLKILEQPT</sequence>
<dbReference type="OrthoDB" id="39497at2759"/>
<name>A0A812R6P7_9DINO</name>
<protein>
    <submittedName>
        <fullName evidence="1">HDHD3 protein</fullName>
    </submittedName>
</protein>
<proteinExistence type="predicted"/>
<comment type="caution">
    <text evidence="1">The sequence shown here is derived from an EMBL/GenBank/DDBJ whole genome shotgun (WGS) entry which is preliminary data.</text>
</comment>
<reference evidence="1" key="1">
    <citation type="submission" date="2021-02" db="EMBL/GenBank/DDBJ databases">
        <authorList>
            <person name="Dougan E. K."/>
            <person name="Rhodes N."/>
            <person name="Thang M."/>
            <person name="Chan C."/>
        </authorList>
    </citation>
    <scope>NUCLEOTIDE SEQUENCE</scope>
</reference>
<dbReference type="EMBL" id="CAJNDS010002304">
    <property type="protein sequence ID" value="CAE7422620.1"/>
    <property type="molecule type" value="Genomic_DNA"/>
</dbReference>
<accession>A0A812R6P7</accession>
<organism evidence="1 2">
    <name type="scientific">Symbiodinium natans</name>
    <dbReference type="NCBI Taxonomy" id="878477"/>
    <lineage>
        <taxon>Eukaryota</taxon>
        <taxon>Sar</taxon>
        <taxon>Alveolata</taxon>
        <taxon>Dinophyceae</taxon>
        <taxon>Suessiales</taxon>
        <taxon>Symbiodiniaceae</taxon>
        <taxon>Symbiodinium</taxon>
    </lineage>
</organism>
<dbReference type="Proteomes" id="UP000604046">
    <property type="component" value="Unassembled WGS sequence"/>
</dbReference>
<dbReference type="AlphaFoldDB" id="A0A812R6P7"/>
<evidence type="ECO:0000313" key="1">
    <source>
        <dbReference type="EMBL" id="CAE7422620.1"/>
    </source>
</evidence>
<keyword evidence="2" id="KW-1185">Reference proteome</keyword>
<evidence type="ECO:0000313" key="2">
    <source>
        <dbReference type="Proteomes" id="UP000604046"/>
    </source>
</evidence>
<gene>
    <name evidence="1" type="primary">HDHD3</name>
    <name evidence="1" type="ORF">SNAT2548_LOCUS22983</name>
</gene>